<reference evidence="3 4" key="1">
    <citation type="submission" date="2022-12" db="EMBL/GenBank/DDBJ databases">
        <title>Genomic features and morphological characterization of a novel Knufia sp. strain isolated from spacecraft assembly facility.</title>
        <authorList>
            <person name="Teixeira M."/>
            <person name="Chander A.M."/>
            <person name="Stajich J.E."/>
            <person name="Venkateswaran K."/>
        </authorList>
    </citation>
    <scope>NUCLEOTIDE SEQUENCE [LARGE SCALE GENOMIC DNA]</scope>
    <source>
        <strain evidence="3 4">FJI-L2-BK-P2</strain>
    </source>
</reference>
<gene>
    <name evidence="3" type="ORF">OHC33_008794</name>
</gene>
<dbReference type="Pfam" id="PF25545">
    <property type="entry name" value="DUF7924"/>
    <property type="match status" value="1"/>
</dbReference>
<dbReference type="EMBL" id="JAKLMC020000029">
    <property type="protein sequence ID" value="KAK5950079.1"/>
    <property type="molecule type" value="Genomic_DNA"/>
</dbReference>
<feature type="compositionally biased region" description="Polar residues" evidence="1">
    <location>
        <begin position="489"/>
        <end position="502"/>
    </location>
</feature>
<proteinExistence type="predicted"/>
<dbReference type="Proteomes" id="UP001316803">
    <property type="component" value="Unassembled WGS sequence"/>
</dbReference>
<dbReference type="AlphaFoldDB" id="A0AAN8E9W7"/>
<evidence type="ECO:0000313" key="4">
    <source>
        <dbReference type="Proteomes" id="UP001316803"/>
    </source>
</evidence>
<organism evidence="3 4">
    <name type="scientific">Knufia fluminis</name>
    <dbReference type="NCBI Taxonomy" id="191047"/>
    <lineage>
        <taxon>Eukaryota</taxon>
        <taxon>Fungi</taxon>
        <taxon>Dikarya</taxon>
        <taxon>Ascomycota</taxon>
        <taxon>Pezizomycotina</taxon>
        <taxon>Eurotiomycetes</taxon>
        <taxon>Chaetothyriomycetidae</taxon>
        <taxon>Chaetothyriales</taxon>
        <taxon>Trichomeriaceae</taxon>
        <taxon>Knufia</taxon>
    </lineage>
</organism>
<feature type="region of interest" description="Disordered" evidence="1">
    <location>
        <begin position="541"/>
        <end position="615"/>
    </location>
</feature>
<accession>A0AAN8E9W7</accession>
<feature type="region of interest" description="Disordered" evidence="1">
    <location>
        <begin position="368"/>
        <end position="406"/>
    </location>
</feature>
<evidence type="ECO:0000313" key="3">
    <source>
        <dbReference type="EMBL" id="KAK5950079.1"/>
    </source>
</evidence>
<evidence type="ECO:0000259" key="2">
    <source>
        <dbReference type="Pfam" id="PF25545"/>
    </source>
</evidence>
<sequence>MSAYDGSVKLSLDSGNRSSIFFSPLHDKRNLWWRAFRKTVLEPCNIVVLEDSITEKVPEGLLCLVEEKRRNLQRHEEQALTFLDAVAAGRGFGSSPIFPPDVVPALPEKCFSSRCLEPIFDQEAIPSSTENAAVFEFLTPRPGLVSGFAQEAFTEEEFKEIPQWLTAVGTLSDYTTGQIWPGRAVYSPYLLFERTYGNAKHEIESSTNYCAMGSAAALNGIKLLFDHAQSDGVAQDARPPVVFSCIIDNELGIINHHWIADDGKFHTAPLCKFDFRAIEHFMHFLAWVEAIEEWANDFLLPDIRTALGALVERRAAGFGLAKALPSPVTDAEKQEKLSHSMRLAFENIPWKGERFRNTPLGVTGAMRMRSPKVSAEPEPVVTPMQLSYPGKPASLEQERSSSISTTQYQLDVISPVTVIARSPAPDAQIPPVPVSKDTKSYSKSTPNSPAVTHEKKKERSPPTSILSIKSAGLLRSKGPLTSPRPETSAEPQSSKSTTSSRTVPLPRPDNSKSPGIVTSTVDMKSPSRSIISIASKKSFMSLRSAKSVRSPDTPENNVSPRERGFKSKISSGLGAIKEHARPKRPRTDNSAPSSAKDGPLPTPAYDKKRFEIRPPPVPVPDTPKFWADQQVQDANPATRAAAAAAYNANHVLPFRQYAKNPTVATVTTTITAGGS</sequence>
<feature type="domain" description="DUF7924" evidence="2">
    <location>
        <begin position="124"/>
        <end position="306"/>
    </location>
</feature>
<feature type="compositionally biased region" description="Polar residues" evidence="1">
    <location>
        <begin position="511"/>
        <end position="522"/>
    </location>
</feature>
<evidence type="ECO:0000256" key="1">
    <source>
        <dbReference type="SAM" id="MobiDB-lite"/>
    </source>
</evidence>
<name>A0AAN8E9W7_9EURO</name>
<protein>
    <recommendedName>
        <fullName evidence="2">DUF7924 domain-containing protein</fullName>
    </recommendedName>
</protein>
<feature type="region of interest" description="Disordered" evidence="1">
    <location>
        <begin position="423"/>
        <end position="529"/>
    </location>
</feature>
<feature type="compositionally biased region" description="Polar residues" evidence="1">
    <location>
        <begin position="441"/>
        <end position="450"/>
    </location>
</feature>
<dbReference type="InterPro" id="IPR057684">
    <property type="entry name" value="DUF7924"/>
</dbReference>
<keyword evidence="4" id="KW-1185">Reference proteome</keyword>
<comment type="caution">
    <text evidence="3">The sequence shown here is derived from an EMBL/GenBank/DDBJ whole genome shotgun (WGS) entry which is preliminary data.</text>
</comment>